<evidence type="ECO:0000313" key="1">
    <source>
        <dbReference type="EMBL" id="ARU57193.1"/>
    </source>
</evidence>
<reference evidence="1 2" key="1">
    <citation type="submission" date="2017-05" db="EMBL/GenBank/DDBJ databases">
        <title>Genomic insights into alkan degradation activity of Oleiphilus messinensis.</title>
        <authorList>
            <person name="Kozyavkin S.A."/>
            <person name="Slesarev A.I."/>
            <person name="Golyshin P.N."/>
            <person name="Korzhenkov A."/>
            <person name="Golyshina O.N."/>
            <person name="Toshchakov S.V."/>
        </authorList>
    </citation>
    <scope>NUCLEOTIDE SEQUENCE [LARGE SCALE GENOMIC DNA]</scope>
    <source>
        <strain evidence="1 2">ME102</strain>
    </source>
</reference>
<name>A0A1Y0ICT8_9GAMM</name>
<dbReference type="RefSeq" id="WP_087462114.1">
    <property type="nucleotide sequence ID" value="NZ_CP021425.1"/>
</dbReference>
<dbReference type="KEGG" id="ome:OLMES_3151"/>
<accession>A0A1Y0ICT8</accession>
<sequence length="298" mass="33697">MANIHAGDHSARLKPFNWGSEREIRLEDVAAFKEAARYFDHIILVRATNEFSLPFVSRPGFRPKPIDCKPKTASVHSFASTGLHIKCAGLVVDPTLLPHAFTGQKGTAALQCWEKFTAGRSADEKRRKVFTRRNDAGFYAVDTDTMSPYFGCLMLTDMSLPRRDFSLTQQASRNFKAAQLSYIHGDYDLYGLIDVAHVSQVFTETKTRRLAEKHVSDEELFGMKSFHSPIFHDVQTFLNAAIGVPMIQHGSQDTFGHSDEKLYVFTPVGGVFVVDENEESIRAIYRHVFREEPIQQSF</sequence>
<dbReference type="Proteomes" id="UP000196027">
    <property type="component" value="Chromosome"/>
</dbReference>
<dbReference type="EMBL" id="CP021425">
    <property type="protein sequence ID" value="ARU57193.1"/>
    <property type="molecule type" value="Genomic_DNA"/>
</dbReference>
<organism evidence="1 2">
    <name type="scientific">Oleiphilus messinensis</name>
    <dbReference type="NCBI Taxonomy" id="141451"/>
    <lineage>
        <taxon>Bacteria</taxon>
        <taxon>Pseudomonadati</taxon>
        <taxon>Pseudomonadota</taxon>
        <taxon>Gammaproteobacteria</taxon>
        <taxon>Oceanospirillales</taxon>
        <taxon>Oleiphilaceae</taxon>
        <taxon>Oleiphilus</taxon>
    </lineage>
</organism>
<keyword evidence="2" id="KW-1185">Reference proteome</keyword>
<protein>
    <submittedName>
        <fullName evidence="1">Uncharacterized protein</fullName>
    </submittedName>
</protein>
<proteinExistence type="predicted"/>
<dbReference type="OrthoDB" id="7065154at2"/>
<dbReference type="AlphaFoldDB" id="A0A1Y0ICT8"/>
<gene>
    <name evidence="1" type="ORF">OLMES_3151</name>
</gene>
<evidence type="ECO:0000313" key="2">
    <source>
        <dbReference type="Proteomes" id="UP000196027"/>
    </source>
</evidence>